<sequence>MPRLLLQLYVLPPLTLMVVFSPAQMVGSVTDAETVGNELTVTVTFAVLEHPDALVPVTAYVVVAVGLTVKEDPEPSP</sequence>
<reference evidence="1" key="1">
    <citation type="submission" date="2019-08" db="EMBL/GenBank/DDBJ databases">
        <authorList>
            <person name="Kucharzyk K."/>
            <person name="Murdoch R.W."/>
            <person name="Higgins S."/>
            <person name="Loffler F."/>
        </authorList>
    </citation>
    <scope>NUCLEOTIDE SEQUENCE</scope>
</reference>
<protein>
    <submittedName>
        <fullName evidence="1">Uncharacterized protein</fullName>
    </submittedName>
</protein>
<dbReference type="AlphaFoldDB" id="A0A645CWZ9"/>
<proteinExistence type="predicted"/>
<organism evidence="1">
    <name type="scientific">bioreactor metagenome</name>
    <dbReference type="NCBI Taxonomy" id="1076179"/>
    <lineage>
        <taxon>unclassified sequences</taxon>
        <taxon>metagenomes</taxon>
        <taxon>ecological metagenomes</taxon>
    </lineage>
</organism>
<evidence type="ECO:0000313" key="1">
    <source>
        <dbReference type="EMBL" id="MPM81431.1"/>
    </source>
</evidence>
<dbReference type="EMBL" id="VSSQ01030777">
    <property type="protein sequence ID" value="MPM81431.1"/>
    <property type="molecule type" value="Genomic_DNA"/>
</dbReference>
<accession>A0A645CWZ9</accession>
<comment type="caution">
    <text evidence="1">The sequence shown here is derived from an EMBL/GenBank/DDBJ whole genome shotgun (WGS) entry which is preliminary data.</text>
</comment>
<gene>
    <name evidence="1" type="ORF">SDC9_128484</name>
</gene>
<name>A0A645CWZ9_9ZZZZ</name>